<keyword evidence="1" id="KW-1133">Transmembrane helix</keyword>
<dbReference type="RefSeq" id="WP_145735425.1">
    <property type="nucleotide sequence ID" value="NZ_VITR01000017.1"/>
</dbReference>
<keyword evidence="1" id="KW-0812">Transmembrane</keyword>
<sequence length="81" mass="8519">MATPIADARNPLTLVHPLGHPMGTPVARPLAGDKPTPTRLLTSDTRVTLTVLATLGMGLSLFAGLALCDLLPFIKVMVRGF</sequence>
<feature type="transmembrane region" description="Helical" evidence="1">
    <location>
        <begin position="49"/>
        <end position="74"/>
    </location>
</feature>
<accession>A0A560GRU6</accession>
<evidence type="ECO:0000256" key="1">
    <source>
        <dbReference type="SAM" id="Phobius"/>
    </source>
</evidence>
<dbReference type="Proteomes" id="UP000315751">
    <property type="component" value="Unassembled WGS sequence"/>
</dbReference>
<proteinExistence type="predicted"/>
<comment type="caution">
    <text evidence="2">The sequence shown here is derived from an EMBL/GenBank/DDBJ whole genome shotgun (WGS) entry which is preliminary data.</text>
</comment>
<organism evidence="2 3">
    <name type="scientific">Nitrospirillum amazonense</name>
    <dbReference type="NCBI Taxonomy" id="28077"/>
    <lineage>
        <taxon>Bacteria</taxon>
        <taxon>Pseudomonadati</taxon>
        <taxon>Pseudomonadota</taxon>
        <taxon>Alphaproteobacteria</taxon>
        <taxon>Rhodospirillales</taxon>
        <taxon>Azospirillaceae</taxon>
        <taxon>Nitrospirillum</taxon>
    </lineage>
</organism>
<keyword evidence="1" id="KW-0472">Membrane</keyword>
<keyword evidence="3" id="KW-1185">Reference proteome</keyword>
<reference evidence="2 3" key="1">
    <citation type="submission" date="2019-06" db="EMBL/GenBank/DDBJ databases">
        <title>Genomic Encyclopedia of Type Strains, Phase IV (KMG-V): Genome sequencing to study the core and pangenomes of soil and plant-associated prokaryotes.</title>
        <authorList>
            <person name="Whitman W."/>
        </authorList>
    </citation>
    <scope>NUCLEOTIDE SEQUENCE [LARGE SCALE GENOMIC DNA]</scope>
    <source>
        <strain evidence="2 3">BR 11622</strain>
    </source>
</reference>
<dbReference type="AlphaFoldDB" id="A0A560GRU6"/>
<evidence type="ECO:0000313" key="3">
    <source>
        <dbReference type="Proteomes" id="UP000315751"/>
    </source>
</evidence>
<dbReference type="OrthoDB" id="9956080at2"/>
<name>A0A560GRU6_9PROT</name>
<protein>
    <submittedName>
        <fullName evidence="2">Uncharacterized protein</fullName>
    </submittedName>
</protein>
<dbReference type="EMBL" id="VITR01000017">
    <property type="protein sequence ID" value="TWB36491.1"/>
    <property type="molecule type" value="Genomic_DNA"/>
</dbReference>
<gene>
    <name evidence="2" type="ORF">FBZ90_11752</name>
</gene>
<evidence type="ECO:0000313" key="2">
    <source>
        <dbReference type="EMBL" id="TWB36491.1"/>
    </source>
</evidence>